<dbReference type="PIRSF" id="PIRSF000440">
    <property type="entry name" value="CAT"/>
    <property type="match status" value="1"/>
</dbReference>
<dbReference type="SUPFAM" id="SSF52777">
    <property type="entry name" value="CoA-dependent acyltransferases"/>
    <property type="match status" value="1"/>
</dbReference>
<dbReference type="EMBL" id="BAABCV010000005">
    <property type="protein sequence ID" value="GAA4094937.1"/>
    <property type="molecule type" value="Genomic_DNA"/>
</dbReference>
<dbReference type="SMART" id="SM01059">
    <property type="entry name" value="CAT"/>
    <property type="match status" value="1"/>
</dbReference>
<keyword evidence="2" id="KW-1185">Reference proteome</keyword>
<evidence type="ECO:0000313" key="2">
    <source>
        <dbReference type="Proteomes" id="UP001500841"/>
    </source>
</evidence>
<dbReference type="Pfam" id="PF00302">
    <property type="entry name" value="CAT"/>
    <property type="match status" value="1"/>
</dbReference>
<organism evidence="1 2">
    <name type="scientific">Mucilaginibacter panaciglaebae</name>
    <dbReference type="NCBI Taxonomy" id="502331"/>
    <lineage>
        <taxon>Bacteria</taxon>
        <taxon>Pseudomonadati</taxon>
        <taxon>Bacteroidota</taxon>
        <taxon>Sphingobacteriia</taxon>
        <taxon>Sphingobacteriales</taxon>
        <taxon>Sphingobacteriaceae</taxon>
        <taxon>Mucilaginibacter</taxon>
    </lineage>
</organism>
<dbReference type="Proteomes" id="UP001500841">
    <property type="component" value="Unassembled WGS sequence"/>
</dbReference>
<comment type="caution">
    <text evidence="1">The sequence shown here is derived from an EMBL/GenBank/DDBJ whole genome shotgun (WGS) entry which is preliminary data.</text>
</comment>
<dbReference type="Gene3D" id="3.30.559.10">
    <property type="entry name" value="Chloramphenicol acetyltransferase-like domain"/>
    <property type="match status" value="1"/>
</dbReference>
<accession>A0ABP7WRA1</accession>
<evidence type="ECO:0000313" key="1">
    <source>
        <dbReference type="EMBL" id="GAA4094937.1"/>
    </source>
</evidence>
<dbReference type="PANTHER" id="PTHR38474">
    <property type="entry name" value="SLR0299 PROTEIN"/>
    <property type="match status" value="1"/>
</dbReference>
<dbReference type="InterPro" id="IPR001707">
    <property type="entry name" value="Cmp_AcTrfase"/>
</dbReference>
<dbReference type="RefSeq" id="WP_345102978.1">
    <property type="nucleotide sequence ID" value="NZ_BAABCV010000005.1"/>
</dbReference>
<proteinExistence type="predicted"/>
<dbReference type="PANTHER" id="PTHR38474:SF1">
    <property type="entry name" value="SLR0299 PROTEIN"/>
    <property type="match status" value="1"/>
</dbReference>
<reference evidence="2" key="1">
    <citation type="journal article" date="2019" name="Int. J. Syst. Evol. Microbiol.">
        <title>The Global Catalogue of Microorganisms (GCM) 10K type strain sequencing project: providing services to taxonomists for standard genome sequencing and annotation.</title>
        <authorList>
            <consortium name="The Broad Institute Genomics Platform"/>
            <consortium name="The Broad Institute Genome Sequencing Center for Infectious Disease"/>
            <person name="Wu L."/>
            <person name="Ma J."/>
        </authorList>
    </citation>
    <scope>NUCLEOTIDE SEQUENCE [LARGE SCALE GENOMIC DNA]</scope>
    <source>
        <strain evidence="2">JCM 17085</strain>
    </source>
</reference>
<gene>
    <name evidence="1" type="ORF">GCM10022392_17340</name>
</gene>
<dbReference type="InterPro" id="IPR023213">
    <property type="entry name" value="CAT-like_dom_sf"/>
</dbReference>
<name>A0ABP7WRA1_9SPHI</name>
<protein>
    <submittedName>
        <fullName evidence="1">Chloramphenicol acetyltransferase</fullName>
    </submittedName>
</protein>
<sequence length="208" mass="24325">MKKLIDIDTWKRKDHFNLFSKFEEPFWGLVVSIDCTRGYKNAKDRNQSFFLYYLYRVLQATNEVENFRYRIIDGRVYLYDQNNVATTVNRPDDTFGFAYLTYFEDEQKFVEGAKTEIEKTRRSTGLVPSAEGANDIHFSVLPWLDFTSISHARAFSFPDSCPKISVGKMTHVHGKRMMPVSIHVHHGLADGYHVGLFVERFQELMNEN</sequence>